<evidence type="ECO:0000313" key="5">
    <source>
        <dbReference type="EMBL" id="RDF05208.1"/>
    </source>
</evidence>
<organism evidence="5 6">
    <name type="scientific">Haemophilus parahaemolyticus</name>
    <dbReference type="NCBI Taxonomy" id="735"/>
    <lineage>
        <taxon>Bacteria</taxon>
        <taxon>Pseudomonadati</taxon>
        <taxon>Pseudomonadota</taxon>
        <taxon>Gammaproteobacteria</taxon>
        <taxon>Pasteurellales</taxon>
        <taxon>Pasteurellaceae</taxon>
        <taxon>Haemophilus</taxon>
    </lineage>
</organism>
<dbReference type="GeneID" id="78224093"/>
<sequence precursor="true">MKLAKLMMTTTACLVATFATAGTLKTPNSVEMLALDGQSVKRWENVQINDTKTHQVVVSVGDIVDGKYFSMNPIVLTFEGTNEEMTLVVPQFRSSHDVNKFQANPTFKIQTASGKEIPFKQDMLKGEGFAPNSRIEDNLVKYNASKGVAAVPAFVNATFEAKGQIVVETKNVKEEQLQLLFSKADKETQQRFLEWAKKNAK</sequence>
<gene>
    <name evidence="5" type="ORF">DPV98_01990</name>
    <name evidence="4" type="ORF">E5Q53_03165</name>
</gene>
<proteinExistence type="inferred from homology"/>
<dbReference type="STRING" id="735.B0185_06500"/>
<dbReference type="KEGG" id="hpaa:E5Q53_03165"/>
<reference evidence="5 6" key="1">
    <citation type="submission" date="2018-05" db="EMBL/GenBank/DDBJ databases">
        <title>Draft Genome Sequences for a Diverse set of 7 Haemophilus Species.</title>
        <authorList>
            <person name="Nichols M."/>
            <person name="Topaz N."/>
            <person name="Wang X."/>
            <person name="Wang X."/>
            <person name="Boxrud D."/>
        </authorList>
    </citation>
    <scope>NUCLEOTIDE SEQUENCE [LARGE SCALE GENOMIC DNA]</scope>
    <source>
        <strain evidence="5 6">C2010039593</strain>
    </source>
</reference>
<evidence type="ECO:0000313" key="6">
    <source>
        <dbReference type="Proteomes" id="UP000253999"/>
    </source>
</evidence>
<feature type="signal peptide" evidence="3">
    <location>
        <begin position="1"/>
        <end position="21"/>
    </location>
</feature>
<dbReference type="PANTHER" id="PTHR38108:SF1">
    <property type="entry name" value="UPF0319 PROTEIN YCCT"/>
    <property type="match status" value="1"/>
</dbReference>
<dbReference type="AlphaFoldDB" id="A0A369ZJK3"/>
<dbReference type="Proteomes" id="UP000323974">
    <property type="component" value="Chromosome"/>
</dbReference>
<comment type="similarity">
    <text evidence="1 3">Belongs to the UPF0319 family.</text>
</comment>
<evidence type="ECO:0000313" key="4">
    <source>
        <dbReference type="EMBL" id="QEN10537.1"/>
    </source>
</evidence>
<dbReference type="Proteomes" id="UP000253999">
    <property type="component" value="Unassembled WGS sequence"/>
</dbReference>
<dbReference type="PANTHER" id="PTHR38108">
    <property type="entry name" value="UPF0319 PROTEIN YCCT"/>
    <property type="match status" value="1"/>
</dbReference>
<dbReference type="EMBL" id="QEQD01000002">
    <property type="protein sequence ID" value="RDF05208.1"/>
    <property type="molecule type" value="Genomic_DNA"/>
</dbReference>
<name>A0A369ZJK3_HAEPH</name>
<evidence type="ECO:0000256" key="2">
    <source>
        <dbReference type="ARBA" id="ARBA00022729"/>
    </source>
</evidence>
<dbReference type="EMBL" id="CP038817">
    <property type="protein sequence ID" value="QEN10537.1"/>
    <property type="molecule type" value="Genomic_DNA"/>
</dbReference>
<protein>
    <recommendedName>
        <fullName evidence="3">UPF0319 protein DPV98_01990</fullName>
    </recommendedName>
</protein>
<evidence type="ECO:0000256" key="1">
    <source>
        <dbReference type="ARBA" id="ARBA00008490"/>
    </source>
</evidence>
<evidence type="ECO:0000313" key="7">
    <source>
        <dbReference type="Proteomes" id="UP000323974"/>
    </source>
</evidence>
<dbReference type="InterPro" id="IPR018635">
    <property type="entry name" value="UPF0319"/>
</dbReference>
<evidence type="ECO:0000256" key="3">
    <source>
        <dbReference type="HAMAP-Rule" id="MF_00789"/>
    </source>
</evidence>
<keyword evidence="2 3" id="KW-0732">Signal</keyword>
<dbReference type="Pfam" id="PF09829">
    <property type="entry name" value="DUF2057"/>
    <property type="match status" value="1"/>
</dbReference>
<reference evidence="4 7" key="2">
    <citation type="submission" date="2019-04" db="EMBL/GenBank/DDBJ databases">
        <title>Complete Genome and Methylome Analysis of Haemophilus haemolyticus NEB129.</title>
        <authorList>
            <person name="Fomenkov A."/>
            <person name="Roberts R.J."/>
            <person name="Anton B.P."/>
            <person name="Vincze T."/>
        </authorList>
    </citation>
    <scope>NUCLEOTIDE SEQUENCE [LARGE SCALE GENOMIC DNA]</scope>
    <source>
        <strain evidence="4 7">NEB129</strain>
    </source>
</reference>
<dbReference type="RefSeq" id="WP_005707585.1">
    <property type="nucleotide sequence ID" value="NZ_CALIFA010000070.1"/>
</dbReference>
<feature type="chain" id="PRO_5024529576" description="UPF0319 protein DPV98_01990" evidence="3">
    <location>
        <begin position="22"/>
        <end position="201"/>
    </location>
</feature>
<dbReference type="HAMAP" id="MF_00789">
    <property type="entry name" value="UPF0319"/>
    <property type="match status" value="1"/>
</dbReference>
<accession>A0A369ZJK3</accession>